<evidence type="ECO:0000313" key="1">
    <source>
        <dbReference type="EMBL" id="QIR82161.1"/>
    </source>
</evidence>
<dbReference type="EMBL" id="MN379566">
    <property type="protein sequence ID" value="QIR82161.1"/>
    <property type="molecule type" value="Genomic_DNA"/>
</dbReference>
<sequence length="157" mass="17319">MPRHYRRLYPSRPRTKYSIEQTAWTVNPAPGATEYVSIVPPSDAQGMRKVKHLTVSLAFGASSPMYWAIIYVPQGYQVQNPSFPNNESVSGGTPFYPANQFIMDSGVLDSQAGPARIHCRQSRNLNSGDQIYILIGNTSDGSANKVFGHTSYAIAYT</sequence>
<organism evidence="1">
    <name type="scientific">unidentified</name>
    <dbReference type="NCBI Taxonomy" id="32644"/>
    <lineage>
        <taxon>unclassified sequences</taxon>
    </lineage>
</organism>
<reference evidence="1" key="1">
    <citation type="submission" date="2019-08" db="EMBL/GenBank/DDBJ databases">
        <title>Identification of single stranded DNA viruses in chicken tracheal swab swabs.</title>
        <authorList>
            <person name="Chrzastek K."/>
            <person name="Kapczynski D."/>
            <person name="Kulkarni A."/>
            <person name="Chappell L."/>
            <person name="Schmidlin K."/>
            <person name="Varsani A."/>
        </authorList>
    </citation>
    <scope>NUCLEOTIDE SEQUENCE</scope>
    <source>
        <strain evidence="1">Mg5_37382</strain>
    </source>
</reference>
<accession>A0A6G9W4C8</accession>
<proteinExistence type="predicted"/>
<protein>
    <submittedName>
        <fullName evidence="1">Capsid protein</fullName>
    </submittedName>
</protein>
<name>A0A6G9W4C8_9ZZZZ</name>
<dbReference type="AlphaFoldDB" id="A0A6G9W4C8"/>